<accession>A0A2N4TLN1</accession>
<reference evidence="2 3" key="1">
    <citation type="submission" date="2017-12" db="EMBL/GenBank/DDBJ databases">
        <title>Draft genome sequence of Ralstonia pickettii 52.</title>
        <authorList>
            <person name="Zheng B."/>
        </authorList>
    </citation>
    <scope>NUCLEOTIDE SEQUENCE [LARGE SCALE GENOMIC DNA]</scope>
    <source>
        <strain evidence="2 3">52</strain>
    </source>
</reference>
<sequence length="148" mass="16276">MALGMAALMCLAMSATQADEVDLDVLQDLLYVELSTCLMGSLTQHAIAQERRNGVSIEVQRQRYRAQVGKNGLMEQFLTQLYATDDPSELLVGLNSRCVVNMVGLPQDRAATCYRQFLLPLYAAIMAPHTGGLDTTSPKTGYLACMRR</sequence>
<feature type="chain" id="PRO_5014865743" evidence="1">
    <location>
        <begin position="19"/>
        <end position="148"/>
    </location>
</feature>
<keyword evidence="1" id="KW-0732">Signal</keyword>
<protein>
    <submittedName>
        <fullName evidence="2">Uncharacterized protein</fullName>
    </submittedName>
</protein>
<proteinExistence type="predicted"/>
<feature type="signal peptide" evidence="1">
    <location>
        <begin position="1"/>
        <end position="18"/>
    </location>
</feature>
<organism evidence="2 3">
    <name type="scientific">Ralstonia pickettii</name>
    <name type="common">Burkholderia pickettii</name>
    <dbReference type="NCBI Taxonomy" id="329"/>
    <lineage>
        <taxon>Bacteria</taxon>
        <taxon>Pseudomonadati</taxon>
        <taxon>Pseudomonadota</taxon>
        <taxon>Betaproteobacteria</taxon>
        <taxon>Burkholderiales</taxon>
        <taxon>Burkholderiaceae</taxon>
        <taxon>Ralstonia</taxon>
    </lineage>
</organism>
<dbReference type="EMBL" id="PKQE01000006">
    <property type="protein sequence ID" value="PLC40591.1"/>
    <property type="molecule type" value="Genomic_DNA"/>
</dbReference>
<dbReference type="AlphaFoldDB" id="A0A2N4TLN1"/>
<gene>
    <name evidence="2" type="ORF">C0Q88_22610</name>
</gene>
<comment type="caution">
    <text evidence="2">The sequence shown here is derived from an EMBL/GenBank/DDBJ whole genome shotgun (WGS) entry which is preliminary data.</text>
</comment>
<name>A0A2N4TLN1_RALPI</name>
<evidence type="ECO:0000256" key="1">
    <source>
        <dbReference type="SAM" id="SignalP"/>
    </source>
</evidence>
<dbReference type="Proteomes" id="UP000234456">
    <property type="component" value="Unassembled WGS sequence"/>
</dbReference>
<evidence type="ECO:0000313" key="2">
    <source>
        <dbReference type="EMBL" id="PLC40591.1"/>
    </source>
</evidence>
<evidence type="ECO:0000313" key="3">
    <source>
        <dbReference type="Proteomes" id="UP000234456"/>
    </source>
</evidence>